<keyword evidence="2" id="KW-1185">Reference proteome</keyword>
<dbReference type="PROSITE" id="PS51257">
    <property type="entry name" value="PROKAR_LIPOPROTEIN"/>
    <property type="match status" value="1"/>
</dbReference>
<evidence type="ECO:0008006" key="3">
    <source>
        <dbReference type="Google" id="ProtNLM"/>
    </source>
</evidence>
<gene>
    <name evidence="1" type="ORF">I6U50_14125</name>
</gene>
<name>A0ABS0TJC0_9FLAO</name>
<comment type="caution">
    <text evidence="1">The sequence shown here is derived from an EMBL/GenBank/DDBJ whole genome shotgun (WGS) entry which is preliminary data.</text>
</comment>
<reference evidence="1 2" key="1">
    <citation type="submission" date="2020-12" db="EMBL/GenBank/DDBJ databases">
        <title>Salegentibacter orientalis sp. nov., isolated from costal sediment.</title>
        <authorList>
            <person name="Lian F.-B."/>
        </authorList>
    </citation>
    <scope>NUCLEOTIDE SEQUENCE [LARGE SCALE GENOMIC DNA]</scope>
    <source>
        <strain evidence="1 2">F60176</strain>
    </source>
</reference>
<evidence type="ECO:0000313" key="2">
    <source>
        <dbReference type="Proteomes" id="UP000635665"/>
    </source>
</evidence>
<dbReference type="RefSeq" id="WP_198639313.1">
    <property type="nucleotide sequence ID" value="NZ_JAEHNY010000014.1"/>
</dbReference>
<organism evidence="1 2">
    <name type="scientific">Salegentibacter maritimus</name>
    <dbReference type="NCBI Taxonomy" id="2794347"/>
    <lineage>
        <taxon>Bacteria</taxon>
        <taxon>Pseudomonadati</taxon>
        <taxon>Bacteroidota</taxon>
        <taxon>Flavobacteriia</taxon>
        <taxon>Flavobacteriales</taxon>
        <taxon>Flavobacteriaceae</taxon>
        <taxon>Salegentibacter</taxon>
    </lineage>
</organism>
<protein>
    <recommendedName>
        <fullName evidence="3">YtkA-like</fullName>
    </recommendedName>
</protein>
<proteinExistence type="predicted"/>
<sequence>MKLLKYISFFAATILFSCSSNDDTPIQINETKDLILVQEIQNEAHSIKIFTEDGKLKQGYNKIYFQIKDEDNFISNAEVSWTPVMHMEAMSHSGPHSEINKKAGTETLYEGYIIFQMAQNNTEYWELDFNYSVAGQEYSAKDIIEVIPTERNRVSVFTGSDGVRYIAALIEPQAPKVAVNDISAAIFRMENMMSFPMVNSYTLKIDPRMPSMGNHSSPNNEDLFQAGLDDFYHGKLSLTMSGYWKINLQLLNEAGEVLKGEEVTETNESSSIYFEIEF</sequence>
<dbReference type="Proteomes" id="UP000635665">
    <property type="component" value="Unassembled WGS sequence"/>
</dbReference>
<evidence type="ECO:0000313" key="1">
    <source>
        <dbReference type="EMBL" id="MBI6121159.1"/>
    </source>
</evidence>
<accession>A0ABS0TJC0</accession>
<dbReference type="EMBL" id="JAEHNY010000014">
    <property type="protein sequence ID" value="MBI6121159.1"/>
    <property type="molecule type" value="Genomic_DNA"/>
</dbReference>